<dbReference type="Proteomes" id="UP001418222">
    <property type="component" value="Unassembled WGS sequence"/>
</dbReference>
<reference evidence="2 3" key="1">
    <citation type="journal article" date="2022" name="Nat. Plants">
        <title>Genomes of leafy and leafless Platanthera orchids illuminate the evolution of mycoheterotrophy.</title>
        <authorList>
            <person name="Li M.H."/>
            <person name="Liu K.W."/>
            <person name="Li Z."/>
            <person name="Lu H.C."/>
            <person name="Ye Q.L."/>
            <person name="Zhang D."/>
            <person name="Wang J.Y."/>
            <person name="Li Y.F."/>
            <person name="Zhong Z.M."/>
            <person name="Liu X."/>
            <person name="Yu X."/>
            <person name="Liu D.K."/>
            <person name="Tu X.D."/>
            <person name="Liu B."/>
            <person name="Hao Y."/>
            <person name="Liao X.Y."/>
            <person name="Jiang Y.T."/>
            <person name="Sun W.H."/>
            <person name="Chen J."/>
            <person name="Chen Y.Q."/>
            <person name="Ai Y."/>
            <person name="Zhai J.W."/>
            <person name="Wu S.S."/>
            <person name="Zhou Z."/>
            <person name="Hsiao Y.Y."/>
            <person name="Wu W.L."/>
            <person name="Chen Y.Y."/>
            <person name="Lin Y.F."/>
            <person name="Hsu J.L."/>
            <person name="Li C.Y."/>
            <person name="Wang Z.W."/>
            <person name="Zhao X."/>
            <person name="Zhong W.Y."/>
            <person name="Ma X.K."/>
            <person name="Ma L."/>
            <person name="Huang J."/>
            <person name="Chen G.Z."/>
            <person name="Huang M.Z."/>
            <person name="Huang L."/>
            <person name="Peng D.H."/>
            <person name="Luo Y.B."/>
            <person name="Zou S.Q."/>
            <person name="Chen S.P."/>
            <person name="Lan S."/>
            <person name="Tsai W.C."/>
            <person name="Van de Peer Y."/>
            <person name="Liu Z.J."/>
        </authorList>
    </citation>
    <scope>NUCLEOTIDE SEQUENCE [LARGE SCALE GENOMIC DNA]</scope>
    <source>
        <strain evidence="2">Lor287</strain>
    </source>
</reference>
<feature type="region of interest" description="Disordered" evidence="1">
    <location>
        <begin position="129"/>
        <end position="165"/>
    </location>
</feature>
<feature type="region of interest" description="Disordered" evidence="1">
    <location>
        <begin position="1"/>
        <end position="20"/>
    </location>
</feature>
<feature type="region of interest" description="Disordered" evidence="1">
    <location>
        <begin position="31"/>
        <end position="69"/>
    </location>
</feature>
<keyword evidence="3" id="KW-1185">Reference proteome</keyword>
<sequence>MAVYGRRHPSSATIQNRAPITRHSFKIKENMTKRRAEQSLTSALPRKSTTTDHYRGRRHRATPLPLDASFSPPYDGAELISPPSPQPDALILHFSALILHFAVANPLLSLAAAIPIILAHAVFRSPDDPSAAGAVENGKLSGELTPLSEKKNSDLESGSARGDPIDHTRVSLIGIDSSSSGLTKTLKNPEPEMRAQRSEVELVAKNIIGGCPRRWEAGSGRKGVDPAIYGWIRARRGRIRYVGVDSGCRSGGE</sequence>
<name>A0AAP0BG99_9ASPA</name>
<evidence type="ECO:0000313" key="3">
    <source>
        <dbReference type="Proteomes" id="UP001418222"/>
    </source>
</evidence>
<accession>A0AAP0BG99</accession>
<evidence type="ECO:0000256" key="1">
    <source>
        <dbReference type="SAM" id="MobiDB-lite"/>
    </source>
</evidence>
<dbReference type="AlphaFoldDB" id="A0AAP0BG99"/>
<gene>
    <name evidence="2" type="ORF">KSP39_PZI010888</name>
</gene>
<dbReference type="EMBL" id="JBBWWQ010000009">
    <property type="protein sequence ID" value="KAK8938656.1"/>
    <property type="molecule type" value="Genomic_DNA"/>
</dbReference>
<evidence type="ECO:0000313" key="2">
    <source>
        <dbReference type="EMBL" id="KAK8938656.1"/>
    </source>
</evidence>
<protein>
    <submittedName>
        <fullName evidence="2">Uncharacterized protein</fullName>
    </submittedName>
</protein>
<comment type="caution">
    <text evidence="2">The sequence shown here is derived from an EMBL/GenBank/DDBJ whole genome shotgun (WGS) entry which is preliminary data.</text>
</comment>
<proteinExistence type="predicted"/>
<organism evidence="2 3">
    <name type="scientific">Platanthera zijinensis</name>
    <dbReference type="NCBI Taxonomy" id="2320716"/>
    <lineage>
        <taxon>Eukaryota</taxon>
        <taxon>Viridiplantae</taxon>
        <taxon>Streptophyta</taxon>
        <taxon>Embryophyta</taxon>
        <taxon>Tracheophyta</taxon>
        <taxon>Spermatophyta</taxon>
        <taxon>Magnoliopsida</taxon>
        <taxon>Liliopsida</taxon>
        <taxon>Asparagales</taxon>
        <taxon>Orchidaceae</taxon>
        <taxon>Orchidoideae</taxon>
        <taxon>Orchideae</taxon>
        <taxon>Orchidinae</taxon>
        <taxon>Platanthera</taxon>
    </lineage>
</organism>